<evidence type="ECO:0000313" key="2">
    <source>
        <dbReference type="EMBL" id="PJK31477.1"/>
    </source>
</evidence>
<feature type="domain" description="AB hydrolase-1" evidence="1">
    <location>
        <begin position="33"/>
        <end position="275"/>
    </location>
</feature>
<evidence type="ECO:0000313" key="3">
    <source>
        <dbReference type="Proteomes" id="UP000229498"/>
    </source>
</evidence>
<dbReference type="GO" id="GO:0016787">
    <property type="term" value="F:hydrolase activity"/>
    <property type="evidence" value="ECO:0007669"/>
    <property type="project" value="UniProtKB-KW"/>
</dbReference>
<accession>A0A2M9G6Y3</accession>
<dbReference type="InterPro" id="IPR000073">
    <property type="entry name" value="AB_hydrolase_1"/>
</dbReference>
<reference evidence="2 3" key="1">
    <citation type="submission" date="2017-11" db="EMBL/GenBank/DDBJ databases">
        <title>Draft genome sequence of Rhizobiales bacterium SY3-13.</title>
        <authorList>
            <person name="Sun C."/>
        </authorList>
    </citation>
    <scope>NUCLEOTIDE SEQUENCE [LARGE SCALE GENOMIC DNA]</scope>
    <source>
        <strain evidence="2 3">SY3-13</strain>
    </source>
</reference>
<dbReference type="OrthoDB" id="9808398at2"/>
<protein>
    <submittedName>
        <fullName evidence="2">Alpha/beta hydrolase</fullName>
    </submittedName>
</protein>
<dbReference type="InterPro" id="IPR029058">
    <property type="entry name" value="AB_hydrolase_fold"/>
</dbReference>
<sequence length="296" mass="32288">MNDNIAPRRVTCRSHDGLTLVGDAYGPEDGPPVLFLHGGGQTRHSWGGTAETMAAHGWLAVTADHRGHGDSDWSADGNYSYDDIGSDVRAWSGLFDTPPVVIGASLGGLGAMIGLGFEPRVDARALVLVDIAPKMEARGADRILAFMRANMEEGFASLEEAAEAVAGYTPERRRAVDLNSIRKNLRERQGRWYWHWDPQTIRDRSSADNKRMEGVLSEAVRRMECPILLIRGRFSDVISPEAIDHLRAIRPDAGFVDVAGAGHMVAGDRNDVFTDAVIGFLEEREIMQSGRTAHGG</sequence>
<dbReference type="RefSeq" id="WP_109793903.1">
    <property type="nucleotide sequence ID" value="NZ_PHIG01000005.1"/>
</dbReference>
<keyword evidence="2" id="KW-0378">Hydrolase</keyword>
<dbReference type="PANTHER" id="PTHR43194:SF2">
    <property type="entry name" value="PEROXISOMAL MEMBRANE PROTEIN LPX1"/>
    <property type="match status" value="1"/>
</dbReference>
<name>A0A2M9G6Y3_9PROT</name>
<dbReference type="SUPFAM" id="SSF53474">
    <property type="entry name" value="alpha/beta-Hydrolases"/>
    <property type="match status" value="1"/>
</dbReference>
<dbReference type="InterPro" id="IPR050228">
    <property type="entry name" value="Carboxylesterase_BioH"/>
</dbReference>
<organism evidence="2 3">
    <name type="scientific">Minwuia thermotolerans</name>
    <dbReference type="NCBI Taxonomy" id="2056226"/>
    <lineage>
        <taxon>Bacteria</taxon>
        <taxon>Pseudomonadati</taxon>
        <taxon>Pseudomonadota</taxon>
        <taxon>Alphaproteobacteria</taxon>
        <taxon>Minwuiales</taxon>
        <taxon>Minwuiaceae</taxon>
        <taxon>Minwuia</taxon>
    </lineage>
</organism>
<gene>
    <name evidence="2" type="ORF">CVT23_02050</name>
</gene>
<dbReference type="EMBL" id="PHIG01000005">
    <property type="protein sequence ID" value="PJK31477.1"/>
    <property type="molecule type" value="Genomic_DNA"/>
</dbReference>
<dbReference type="Gene3D" id="3.40.50.1820">
    <property type="entry name" value="alpha/beta hydrolase"/>
    <property type="match status" value="1"/>
</dbReference>
<keyword evidence="3" id="KW-1185">Reference proteome</keyword>
<evidence type="ECO:0000259" key="1">
    <source>
        <dbReference type="Pfam" id="PF12697"/>
    </source>
</evidence>
<dbReference type="Pfam" id="PF12697">
    <property type="entry name" value="Abhydrolase_6"/>
    <property type="match status" value="1"/>
</dbReference>
<comment type="caution">
    <text evidence="2">The sequence shown here is derived from an EMBL/GenBank/DDBJ whole genome shotgun (WGS) entry which is preliminary data.</text>
</comment>
<dbReference type="AlphaFoldDB" id="A0A2M9G6Y3"/>
<dbReference type="PANTHER" id="PTHR43194">
    <property type="entry name" value="HYDROLASE ALPHA/BETA FOLD FAMILY"/>
    <property type="match status" value="1"/>
</dbReference>
<dbReference type="Proteomes" id="UP000229498">
    <property type="component" value="Unassembled WGS sequence"/>
</dbReference>
<proteinExistence type="predicted"/>